<reference evidence="2 3" key="1">
    <citation type="submission" date="2018-02" db="EMBL/GenBank/DDBJ databases">
        <title>Reclassifiation of [Polyangium] brachysporum DSM 7029 as Guopingzhaonella breviflexa gen. nov., sp. nov., a member of the family Comamonadaceae.</title>
        <authorList>
            <person name="Tang B."/>
        </authorList>
    </citation>
    <scope>NUCLEOTIDE SEQUENCE [LARGE SCALE GENOMIC DNA]</scope>
    <source>
        <strain evidence="2 3">BCRC 80649</strain>
    </source>
</reference>
<sequence length="180" mass="19811">MSEFLSRTSVAPRLRACVALVGASLIFVSAAQAHGSHSHGHGAVRLMMEGAILSATFDVPLESFLGYDYPPQGAAQEEVWRAFTRRLQNPSSWLQPTAEASCQAVRHEVHPDPATLDAKADIPNIVYRAEFRCDRPEALNAVSFTAFFDHPGLKQLRVQLVSPKGRKTVTVRPRFPALTF</sequence>
<evidence type="ECO:0000313" key="2">
    <source>
        <dbReference type="EMBL" id="PPE66953.1"/>
    </source>
</evidence>
<keyword evidence="1" id="KW-0732">Signal</keyword>
<dbReference type="AlphaFoldDB" id="A0A2S5SW14"/>
<dbReference type="RefSeq" id="WP_104301780.1">
    <property type="nucleotide sequence ID" value="NZ_PSNX01000004.1"/>
</dbReference>
<proteinExistence type="predicted"/>
<protein>
    <recommendedName>
        <fullName evidence="4">DUF2796 domain-containing protein</fullName>
    </recommendedName>
</protein>
<dbReference type="OrthoDB" id="7346546at2"/>
<evidence type="ECO:0008006" key="4">
    <source>
        <dbReference type="Google" id="ProtNLM"/>
    </source>
</evidence>
<keyword evidence="3" id="KW-1185">Reference proteome</keyword>
<gene>
    <name evidence="2" type="ORF">C1704_05720</name>
</gene>
<accession>A0A2S5SW14</accession>
<evidence type="ECO:0000256" key="1">
    <source>
        <dbReference type="SAM" id="SignalP"/>
    </source>
</evidence>
<name>A0A2S5SW14_9BURK</name>
<dbReference type="Pfam" id="PF10986">
    <property type="entry name" value="ZrgA"/>
    <property type="match status" value="1"/>
</dbReference>
<evidence type="ECO:0000313" key="3">
    <source>
        <dbReference type="Proteomes" id="UP000238605"/>
    </source>
</evidence>
<feature type="signal peptide" evidence="1">
    <location>
        <begin position="1"/>
        <end position="33"/>
    </location>
</feature>
<dbReference type="EMBL" id="PSNX01000004">
    <property type="protein sequence ID" value="PPE66953.1"/>
    <property type="molecule type" value="Genomic_DNA"/>
</dbReference>
<feature type="chain" id="PRO_5015497455" description="DUF2796 domain-containing protein" evidence="1">
    <location>
        <begin position="34"/>
        <end position="180"/>
    </location>
</feature>
<comment type="caution">
    <text evidence="2">The sequence shown here is derived from an EMBL/GenBank/DDBJ whole genome shotgun (WGS) entry which is preliminary data.</text>
</comment>
<dbReference type="Proteomes" id="UP000238605">
    <property type="component" value="Unassembled WGS sequence"/>
</dbReference>
<dbReference type="InterPro" id="IPR021253">
    <property type="entry name" value="ZrgA-like"/>
</dbReference>
<organism evidence="2 3">
    <name type="scientific">Caldimonas caldifontis</name>
    <dbReference type="NCBI Taxonomy" id="1452508"/>
    <lineage>
        <taxon>Bacteria</taxon>
        <taxon>Pseudomonadati</taxon>
        <taxon>Pseudomonadota</taxon>
        <taxon>Betaproteobacteria</taxon>
        <taxon>Burkholderiales</taxon>
        <taxon>Sphaerotilaceae</taxon>
        <taxon>Caldimonas</taxon>
    </lineage>
</organism>